<organism evidence="3 4">
    <name type="scientific">Olea europaea subsp. europaea</name>
    <dbReference type="NCBI Taxonomy" id="158383"/>
    <lineage>
        <taxon>Eukaryota</taxon>
        <taxon>Viridiplantae</taxon>
        <taxon>Streptophyta</taxon>
        <taxon>Embryophyta</taxon>
        <taxon>Tracheophyta</taxon>
        <taxon>Spermatophyta</taxon>
        <taxon>Magnoliopsida</taxon>
        <taxon>eudicotyledons</taxon>
        <taxon>Gunneridae</taxon>
        <taxon>Pentapetalae</taxon>
        <taxon>asterids</taxon>
        <taxon>lamiids</taxon>
        <taxon>Lamiales</taxon>
        <taxon>Oleaceae</taxon>
        <taxon>Oleeae</taxon>
        <taxon>Olea</taxon>
    </lineage>
</organism>
<dbReference type="Gene3D" id="3.40.50.300">
    <property type="entry name" value="P-loop containing nucleotide triphosphate hydrolases"/>
    <property type="match status" value="1"/>
</dbReference>
<gene>
    <name evidence="3" type="ORF">OLEA9_A065760</name>
</gene>
<dbReference type="AlphaFoldDB" id="A0A8S0Q3J0"/>
<dbReference type="PANTHER" id="PTHR23155:SF1228">
    <property type="entry name" value="NB-ARC DOMAIN CONTAINING PROTEIN, EXPRESSED"/>
    <property type="match status" value="1"/>
</dbReference>
<dbReference type="SUPFAM" id="SSF52540">
    <property type="entry name" value="P-loop containing nucleoside triphosphate hydrolases"/>
    <property type="match status" value="1"/>
</dbReference>
<dbReference type="Gramene" id="OE9A065760T1">
    <property type="protein sequence ID" value="OE9A065760C1"/>
    <property type="gene ID" value="OE9A065760"/>
</dbReference>
<dbReference type="InterPro" id="IPR042197">
    <property type="entry name" value="Apaf_helical"/>
</dbReference>
<dbReference type="Pfam" id="PF00931">
    <property type="entry name" value="NB-ARC"/>
    <property type="match status" value="1"/>
</dbReference>
<protein>
    <submittedName>
        <fullName evidence="3">Late blight resistance homolog R1A-10 isoform X1</fullName>
    </submittedName>
</protein>
<dbReference type="PANTHER" id="PTHR23155">
    <property type="entry name" value="DISEASE RESISTANCE PROTEIN RP"/>
    <property type="match status" value="1"/>
</dbReference>
<dbReference type="Gene3D" id="1.10.8.430">
    <property type="entry name" value="Helical domain of apoptotic protease-activating factors"/>
    <property type="match status" value="1"/>
</dbReference>
<evidence type="ECO:0000313" key="3">
    <source>
        <dbReference type="EMBL" id="CAA2959319.1"/>
    </source>
</evidence>
<evidence type="ECO:0000313" key="4">
    <source>
        <dbReference type="Proteomes" id="UP000594638"/>
    </source>
</evidence>
<keyword evidence="4" id="KW-1185">Reference proteome</keyword>
<comment type="caution">
    <text evidence="3">The sequence shown here is derived from an EMBL/GenBank/DDBJ whole genome shotgun (WGS) entry which is preliminary data.</text>
</comment>
<dbReference type="OrthoDB" id="1283970at2759"/>
<keyword evidence="1" id="KW-0433">Leucine-rich repeat</keyword>
<name>A0A8S0Q3J0_OLEEU</name>
<dbReference type="InterPro" id="IPR027417">
    <property type="entry name" value="P-loop_NTPase"/>
</dbReference>
<dbReference type="InterPro" id="IPR044974">
    <property type="entry name" value="Disease_R_plants"/>
</dbReference>
<sequence>MPGLNKTTLARKLYNDILTFPSTSIYAHGVVFPKHIKRECYLLDLLSHVIEVTDRVREMSDEDLAEKLYRGLKGRKYLIVMDNMWNIDAWNDLKKYFPNDQNGSRIMITSRINEVALQAKPDSSPHFLRMFSEEESWKLLQEKLFKTKSCPMELVEIGEHIARNCKGLPLAVVLIAGILARMDKKVDEWKQVAANLSTLIVNDSRQYCNILELSYKNLPDHLRPCFLYFRAFAEDKEIPVHKLLRLWIAEGFVQKTKEEKFLQLINGRNELYAPYSGGSDDNATYHSFYSTVPQQPRLCIYSKHSDFVTWKPIDRHVDSLFLQSLFSSNI</sequence>
<evidence type="ECO:0000256" key="1">
    <source>
        <dbReference type="ARBA" id="ARBA00022614"/>
    </source>
</evidence>
<dbReference type="GO" id="GO:0043531">
    <property type="term" value="F:ADP binding"/>
    <property type="evidence" value="ECO:0007669"/>
    <property type="project" value="InterPro"/>
</dbReference>
<dbReference type="InterPro" id="IPR002182">
    <property type="entry name" value="NB-ARC"/>
</dbReference>
<feature type="domain" description="NB-ARC" evidence="2">
    <location>
        <begin position="1"/>
        <end position="149"/>
    </location>
</feature>
<accession>A0A8S0Q3J0</accession>
<dbReference type="EMBL" id="CACTIH010000317">
    <property type="protein sequence ID" value="CAA2959319.1"/>
    <property type="molecule type" value="Genomic_DNA"/>
</dbReference>
<evidence type="ECO:0000259" key="2">
    <source>
        <dbReference type="Pfam" id="PF00931"/>
    </source>
</evidence>
<proteinExistence type="predicted"/>
<reference evidence="3 4" key="1">
    <citation type="submission" date="2019-12" db="EMBL/GenBank/DDBJ databases">
        <authorList>
            <person name="Alioto T."/>
            <person name="Alioto T."/>
            <person name="Gomez Garrido J."/>
        </authorList>
    </citation>
    <scope>NUCLEOTIDE SEQUENCE [LARGE SCALE GENOMIC DNA]</scope>
</reference>
<dbReference type="GO" id="GO:0098542">
    <property type="term" value="P:defense response to other organism"/>
    <property type="evidence" value="ECO:0007669"/>
    <property type="project" value="TreeGrafter"/>
</dbReference>
<dbReference type="Proteomes" id="UP000594638">
    <property type="component" value="Unassembled WGS sequence"/>
</dbReference>